<evidence type="ECO:0000313" key="9">
    <source>
        <dbReference type="EMBL" id="MQS53301.1"/>
    </source>
</evidence>
<name>A0A5P0ZJL4_9LACO</name>
<evidence type="ECO:0000313" key="10">
    <source>
        <dbReference type="Proteomes" id="UP000380386"/>
    </source>
</evidence>
<gene>
    <name evidence="9" type="ORF">FHL02_09740</name>
    <name evidence="8" type="ORF">FHL03_07245</name>
</gene>
<sequence length="145" mass="17332">MKQAEKTYTEAIDVLKKDNVRITKQRTSLLDMLFQKRDYYVPITEIDHKLRQQYNRMSYDTVYRNVEMLEDLHVVETRMFNNGLRAKYQCDFKHINHSHFICENCGRVVELTEPSIDSVKAQVPNFKIETQNYEVMGLCDKCNRK</sequence>
<evidence type="ECO:0000313" key="11">
    <source>
        <dbReference type="Proteomes" id="UP000436655"/>
    </source>
</evidence>
<dbReference type="GO" id="GO:1900376">
    <property type="term" value="P:regulation of secondary metabolite biosynthetic process"/>
    <property type="evidence" value="ECO:0007669"/>
    <property type="project" value="TreeGrafter"/>
</dbReference>
<accession>A0A5P0ZJL4</accession>
<dbReference type="Proteomes" id="UP000436655">
    <property type="component" value="Unassembled WGS sequence"/>
</dbReference>
<evidence type="ECO:0000313" key="8">
    <source>
        <dbReference type="EMBL" id="MQS45275.1"/>
    </source>
</evidence>
<evidence type="ECO:0000256" key="3">
    <source>
        <dbReference type="ARBA" id="ARBA00022833"/>
    </source>
</evidence>
<dbReference type="Proteomes" id="UP000380386">
    <property type="component" value="Unassembled WGS sequence"/>
</dbReference>
<feature type="binding site" evidence="7">
    <location>
        <position position="102"/>
    </location>
    <ligand>
        <name>Zn(2+)</name>
        <dbReference type="ChEBI" id="CHEBI:29105"/>
    </ligand>
</feature>
<dbReference type="GO" id="GO:0008270">
    <property type="term" value="F:zinc ion binding"/>
    <property type="evidence" value="ECO:0007669"/>
    <property type="project" value="TreeGrafter"/>
</dbReference>
<comment type="similarity">
    <text evidence="1">Belongs to the Fur family.</text>
</comment>
<dbReference type="Gene3D" id="3.30.1490.190">
    <property type="match status" value="1"/>
</dbReference>
<dbReference type="CDD" id="cd07153">
    <property type="entry name" value="Fur_like"/>
    <property type="match status" value="1"/>
</dbReference>
<reference evidence="10 11" key="1">
    <citation type="journal article" date="2019" name="Syst. Appl. Microbiol.">
        <title>Polyphasic characterization of two novel Lactobacillus spp. isolated from blown salami packages: Description of Lactobacillus halodurans sp. nov. and Lactobacillus salsicarnum sp. nov.</title>
        <authorList>
            <person name="Schuster J.A."/>
            <person name="Klingl A."/>
            <person name="Vogel R.F."/>
            <person name="Ehrmann M.A."/>
        </authorList>
    </citation>
    <scope>NUCLEOTIDE SEQUENCE [LARGE SCALE GENOMIC DNA]</scope>
    <source>
        <strain evidence="8 11">TMW 1.2098</strain>
        <strain evidence="9 10">TMW 1.2118</strain>
    </source>
</reference>
<evidence type="ECO:0000256" key="4">
    <source>
        <dbReference type="ARBA" id="ARBA00023015"/>
    </source>
</evidence>
<dbReference type="Gene3D" id="1.10.10.10">
    <property type="entry name" value="Winged helix-like DNA-binding domain superfamily/Winged helix DNA-binding domain"/>
    <property type="match status" value="1"/>
</dbReference>
<evidence type="ECO:0000256" key="5">
    <source>
        <dbReference type="ARBA" id="ARBA00023125"/>
    </source>
</evidence>
<evidence type="ECO:0000256" key="7">
    <source>
        <dbReference type="PIRSR" id="PIRSR602481-1"/>
    </source>
</evidence>
<feature type="binding site" evidence="7">
    <location>
        <position position="105"/>
    </location>
    <ligand>
        <name>Zn(2+)</name>
        <dbReference type="ChEBI" id="CHEBI:29105"/>
    </ligand>
</feature>
<dbReference type="InterPro" id="IPR043135">
    <property type="entry name" value="Fur_C"/>
</dbReference>
<evidence type="ECO:0000256" key="6">
    <source>
        <dbReference type="ARBA" id="ARBA00023163"/>
    </source>
</evidence>
<keyword evidence="4" id="KW-0805">Transcription regulation</keyword>
<evidence type="ECO:0000256" key="2">
    <source>
        <dbReference type="ARBA" id="ARBA00022491"/>
    </source>
</evidence>
<dbReference type="EMBL" id="VDFN01000005">
    <property type="protein sequence ID" value="MQS45275.1"/>
    <property type="molecule type" value="Genomic_DNA"/>
</dbReference>
<proteinExistence type="inferred from homology"/>
<dbReference type="SUPFAM" id="SSF46785">
    <property type="entry name" value="Winged helix' DNA-binding domain"/>
    <property type="match status" value="1"/>
</dbReference>
<dbReference type="EMBL" id="VDFM01000014">
    <property type="protein sequence ID" value="MQS53301.1"/>
    <property type="molecule type" value="Genomic_DNA"/>
</dbReference>
<keyword evidence="5" id="KW-0238">DNA-binding</keyword>
<feature type="binding site" evidence="7">
    <location>
        <position position="139"/>
    </location>
    <ligand>
        <name>Zn(2+)</name>
        <dbReference type="ChEBI" id="CHEBI:29105"/>
    </ligand>
</feature>
<dbReference type="GO" id="GO:0003700">
    <property type="term" value="F:DNA-binding transcription factor activity"/>
    <property type="evidence" value="ECO:0007669"/>
    <property type="project" value="InterPro"/>
</dbReference>
<dbReference type="RefSeq" id="WP_125706110.1">
    <property type="nucleotide sequence ID" value="NZ_JBHTOO010000025.1"/>
</dbReference>
<keyword evidence="6" id="KW-0804">Transcription</keyword>
<comment type="cofactor">
    <cofactor evidence="7">
        <name>Zn(2+)</name>
        <dbReference type="ChEBI" id="CHEBI:29105"/>
    </cofactor>
    <text evidence="7">Binds 1 zinc ion per subunit.</text>
</comment>
<dbReference type="InterPro" id="IPR002481">
    <property type="entry name" value="FUR"/>
</dbReference>
<comment type="caution">
    <text evidence="9">The sequence shown here is derived from an EMBL/GenBank/DDBJ whole genome shotgun (WGS) entry which is preliminary data.</text>
</comment>
<dbReference type="OrthoDB" id="8659436at2"/>
<dbReference type="Pfam" id="PF01475">
    <property type="entry name" value="FUR"/>
    <property type="match status" value="1"/>
</dbReference>
<reference evidence="8" key="2">
    <citation type="submission" date="2019-05" db="EMBL/GenBank/DDBJ databases">
        <authorList>
            <person name="Schuster J.A."/>
            <person name="Ehrmann M.A."/>
        </authorList>
    </citation>
    <scope>NUCLEOTIDE SEQUENCE</scope>
    <source>
        <strain evidence="8">TMW 1.2098</strain>
    </source>
</reference>
<protein>
    <submittedName>
        <fullName evidence="9">Transcriptional repressor</fullName>
    </submittedName>
</protein>
<dbReference type="GO" id="GO:0045892">
    <property type="term" value="P:negative regulation of DNA-templated transcription"/>
    <property type="evidence" value="ECO:0007669"/>
    <property type="project" value="TreeGrafter"/>
</dbReference>
<keyword evidence="11" id="KW-1185">Reference proteome</keyword>
<keyword evidence="3 7" id="KW-0862">Zinc</keyword>
<dbReference type="InterPro" id="IPR036388">
    <property type="entry name" value="WH-like_DNA-bd_sf"/>
</dbReference>
<dbReference type="InterPro" id="IPR036390">
    <property type="entry name" value="WH_DNA-bd_sf"/>
</dbReference>
<dbReference type="PANTHER" id="PTHR33202">
    <property type="entry name" value="ZINC UPTAKE REGULATION PROTEIN"/>
    <property type="match status" value="1"/>
</dbReference>
<keyword evidence="7" id="KW-0479">Metal-binding</keyword>
<feature type="binding site" evidence="7">
    <location>
        <position position="142"/>
    </location>
    <ligand>
        <name>Zn(2+)</name>
        <dbReference type="ChEBI" id="CHEBI:29105"/>
    </ligand>
</feature>
<organism evidence="9 10">
    <name type="scientific">Companilactobacillus mishanensis</name>
    <dbReference type="NCBI Taxonomy" id="2486008"/>
    <lineage>
        <taxon>Bacteria</taxon>
        <taxon>Bacillati</taxon>
        <taxon>Bacillota</taxon>
        <taxon>Bacilli</taxon>
        <taxon>Lactobacillales</taxon>
        <taxon>Lactobacillaceae</taxon>
        <taxon>Companilactobacillus</taxon>
    </lineage>
</organism>
<dbReference type="AlphaFoldDB" id="A0A5P0ZJL4"/>
<dbReference type="PANTHER" id="PTHR33202:SF7">
    <property type="entry name" value="FERRIC UPTAKE REGULATION PROTEIN"/>
    <property type="match status" value="1"/>
</dbReference>
<dbReference type="GO" id="GO:0000976">
    <property type="term" value="F:transcription cis-regulatory region binding"/>
    <property type="evidence" value="ECO:0007669"/>
    <property type="project" value="TreeGrafter"/>
</dbReference>
<evidence type="ECO:0000256" key="1">
    <source>
        <dbReference type="ARBA" id="ARBA00007957"/>
    </source>
</evidence>
<keyword evidence="2" id="KW-0678">Repressor</keyword>